<sequence length="273" mass="30817">MRRRFHIVAIPIRIVINHFGDHDPNGMMYVLKENEAKVRKQVAAHPYTPVDLVQPLTLRANIGDEIEILFENQLPFHTSIHIQRAEYNVQTSDGTFVGFNANSTAPPCPPSKKQIYTWQAVREGAHVFSDLGNPLSSEQGSNGHGLFGAVIVEPKGSWWTDPITGLPINSGVFADVHHPLLPSFREFAWFFHDEMEINDLSGQKPINPDTLHPEETHSVNYRSEPMRNRIRLIREGVVCPNCEGEEVHHDSWVFGDPATPILRAYVGFITSSR</sequence>
<dbReference type="InterPro" id="IPR011707">
    <property type="entry name" value="Cu-oxidase-like_N"/>
</dbReference>
<evidence type="ECO:0000259" key="1">
    <source>
        <dbReference type="Pfam" id="PF07732"/>
    </source>
</evidence>
<name>A0A364K3V9_9BACL</name>
<comment type="caution">
    <text evidence="2">The sequence shown here is derived from an EMBL/GenBank/DDBJ whole genome shotgun (WGS) entry which is preliminary data.</text>
</comment>
<dbReference type="Pfam" id="PF07732">
    <property type="entry name" value="Cu-oxidase_3"/>
    <property type="match status" value="1"/>
</dbReference>
<dbReference type="InterPro" id="IPR008972">
    <property type="entry name" value="Cupredoxin"/>
</dbReference>
<evidence type="ECO:0000313" key="3">
    <source>
        <dbReference type="Proteomes" id="UP000251213"/>
    </source>
</evidence>
<dbReference type="OrthoDB" id="9757546at2"/>
<keyword evidence="3" id="KW-1185">Reference proteome</keyword>
<dbReference type="Gene3D" id="2.60.40.420">
    <property type="entry name" value="Cupredoxins - blue copper proteins"/>
    <property type="match status" value="1"/>
</dbReference>
<reference evidence="2 3" key="1">
    <citation type="submission" date="2018-06" db="EMBL/GenBank/DDBJ databases">
        <title>Thermoflavimicrobium daqus sp. nov., a thermophilic microbe isolated from Moutai-flavour Daqu.</title>
        <authorList>
            <person name="Wang X."/>
            <person name="Zhou H."/>
        </authorList>
    </citation>
    <scope>NUCLEOTIDE SEQUENCE [LARGE SCALE GENOMIC DNA]</scope>
    <source>
        <strain evidence="2 3">FBKL4.011</strain>
    </source>
</reference>
<proteinExistence type="predicted"/>
<dbReference type="SUPFAM" id="SSF49503">
    <property type="entry name" value="Cupredoxins"/>
    <property type="match status" value="1"/>
</dbReference>
<gene>
    <name evidence="2" type="ORF">DL897_10245</name>
</gene>
<dbReference type="Proteomes" id="UP000251213">
    <property type="component" value="Unassembled WGS sequence"/>
</dbReference>
<dbReference type="AlphaFoldDB" id="A0A364K3V9"/>
<accession>A0A364K3V9</accession>
<organism evidence="2 3">
    <name type="scientific">Thermoflavimicrobium daqui</name>
    <dbReference type="NCBI Taxonomy" id="2137476"/>
    <lineage>
        <taxon>Bacteria</taxon>
        <taxon>Bacillati</taxon>
        <taxon>Bacillota</taxon>
        <taxon>Bacilli</taxon>
        <taxon>Bacillales</taxon>
        <taxon>Thermoactinomycetaceae</taxon>
        <taxon>Thermoflavimicrobium</taxon>
    </lineage>
</organism>
<protein>
    <recommendedName>
        <fullName evidence="1">Plastocyanin-like domain-containing protein</fullName>
    </recommendedName>
</protein>
<dbReference type="EMBL" id="QJKK01000005">
    <property type="protein sequence ID" value="RAL24068.1"/>
    <property type="molecule type" value="Genomic_DNA"/>
</dbReference>
<feature type="domain" description="Plastocyanin-like" evidence="1">
    <location>
        <begin position="57"/>
        <end position="155"/>
    </location>
</feature>
<reference evidence="2 3" key="2">
    <citation type="submission" date="2018-06" db="EMBL/GenBank/DDBJ databases">
        <authorList>
            <person name="Zhirakovskaya E."/>
        </authorList>
    </citation>
    <scope>NUCLEOTIDE SEQUENCE [LARGE SCALE GENOMIC DNA]</scope>
    <source>
        <strain evidence="2 3">FBKL4.011</strain>
    </source>
</reference>
<evidence type="ECO:0000313" key="2">
    <source>
        <dbReference type="EMBL" id="RAL24068.1"/>
    </source>
</evidence>
<dbReference type="GO" id="GO:0005507">
    <property type="term" value="F:copper ion binding"/>
    <property type="evidence" value="ECO:0007669"/>
    <property type="project" value="InterPro"/>
</dbReference>